<protein>
    <recommendedName>
        <fullName evidence="2">PASTA domain-containing protein</fullName>
    </recommendedName>
</protein>
<feature type="compositionally biased region" description="Polar residues" evidence="1">
    <location>
        <begin position="71"/>
        <end position="83"/>
    </location>
</feature>
<dbReference type="Proteomes" id="UP000316603">
    <property type="component" value="Unassembled WGS sequence"/>
</dbReference>
<dbReference type="AlphaFoldDB" id="A0A561T9L7"/>
<feature type="compositionally biased region" description="Basic and acidic residues" evidence="1">
    <location>
        <begin position="177"/>
        <end position="186"/>
    </location>
</feature>
<dbReference type="SMART" id="SM00740">
    <property type="entry name" value="PASTA"/>
    <property type="match status" value="2"/>
</dbReference>
<feature type="region of interest" description="Disordered" evidence="1">
    <location>
        <begin position="177"/>
        <end position="197"/>
    </location>
</feature>
<evidence type="ECO:0000313" key="4">
    <source>
        <dbReference type="Proteomes" id="UP000316603"/>
    </source>
</evidence>
<sequence length="262" mass="27156">MSYSQMPPAQPQFAGPPSEPPAQPGGTPKWARKRIAIPAAFLVFFVGVGVGSAGEAEGDGTSVSGKGGPQPTVTVTRTATAEPSRTAAAEPAGDDKPSADAPETATVPDFVGMGLQSAQDTAQKAGFHGLTSHDALGRERMQAFDRNWKVCSQNVKAGTSKPTDTDLDFGAVKLEEDCPAKDEKPPTADGGTMPDFTGKSVKAARSALDSGVSLTVEDALPDDRWVLVESNWKVCTQEPAAGASLDGQPVTLKAVKFEESCP</sequence>
<proteinExistence type="predicted"/>
<name>A0A561T9L7_9ACTN</name>
<evidence type="ECO:0000313" key="3">
    <source>
        <dbReference type="EMBL" id="TWF83798.1"/>
    </source>
</evidence>
<dbReference type="InterPro" id="IPR005543">
    <property type="entry name" value="PASTA_dom"/>
</dbReference>
<dbReference type="PROSITE" id="PS51178">
    <property type="entry name" value="PASTA"/>
    <property type="match status" value="1"/>
</dbReference>
<comment type="caution">
    <text evidence="3">The sequence shown here is derived from an EMBL/GenBank/DDBJ whole genome shotgun (WGS) entry which is preliminary data.</text>
</comment>
<dbReference type="Pfam" id="PF03793">
    <property type="entry name" value="PASTA"/>
    <property type="match status" value="1"/>
</dbReference>
<keyword evidence="4" id="KW-1185">Reference proteome</keyword>
<evidence type="ECO:0000256" key="1">
    <source>
        <dbReference type="SAM" id="MobiDB-lite"/>
    </source>
</evidence>
<feature type="region of interest" description="Disordered" evidence="1">
    <location>
        <begin position="54"/>
        <end position="106"/>
    </location>
</feature>
<gene>
    <name evidence="3" type="ORF">FHX78_11729</name>
</gene>
<dbReference type="Gene3D" id="3.30.10.20">
    <property type="match status" value="2"/>
</dbReference>
<evidence type="ECO:0000259" key="2">
    <source>
        <dbReference type="PROSITE" id="PS51178"/>
    </source>
</evidence>
<dbReference type="OrthoDB" id="4335972at2"/>
<dbReference type="CDD" id="cd06577">
    <property type="entry name" value="PASTA_pknB"/>
    <property type="match status" value="2"/>
</dbReference>
<organism evidence="3 4">
    <name type="scientific">Streptomyces capillispiralis</name>
    <dbReference type="NCBI Taxonomy" id="68182"/>
    <lineage>
        <taxon>Bacteria</taxon>
        <taxon>Bacillati</taxon>
        <taxon>Actinomycetota</taxon>
        <taxon>Actinomycetes</taxon>
        <taxon>Kitasatosporales</taxon>
        <taxon>Streptomycetaceae</taxon>
        <taxon>Streptomyces</taxon>
    </lineage>
</organism>
<feature type="region of interest" description="Disordered" evidence="1">
    <location>
        <begin position="1"/>
        <end position="31"/>
    </location>
</feature>
<dbReference type="RefSeq" id="WP_145866017.1">
    <property type="nucleotide sequence ID" value="NZ_BNCE01000004.1"/>
</dbReference>
<dbReference type="EMBL" id="VIWV01000001">
    <property type="protein sequence ID" value="TWF83798.1"/>
    <property type="molecule type" value="Genomic_DNA"/>
</dbReference>
<feature type="domain" description="PASTA" evidence="2">
    <location>
        <begin position="187"/>
        <end position="256"/>
    </location>
</feature>
<reference evidence="3 4" key="1">
    <citation type="submission" date="2019-06" db="EMBL/GenBank/DDBJ databases">
        <title>Sequencing the genomes of 1000 actinobacteria strains.</title>
        <authorList>
            <person name="Klenk H.-P."/>
        </authorList>
    </citation>
    <scope>NUCLEOTIDE SEQUENCE [LARGE SCALE GENOMIC DNA]</scope>
    <source>
        <strain evidence="3 4">DSM 41695</strain>
    </source>
</reference>
<accession>A0A561T9L7</accession>